<evidence type="ECO:0000313" key="1">
    <source>
        <dbReference type="EMBL" id="KAI8004292.1"/>
    </source>
</evidence>
<organism evidence="1 2">
    <name type="scientific">Camellia lanceoleosa</name>
    <dbReference type="NCBI Taxonomy" id="1840588"/>
    <lineage>
        <taxon>Eukaryota</taxon>
        <taxon>Viridiplantae</taxon>
        <taxon>Streptophyta</taxon>
        <taxon>Embryophyta</taxon>
        <taxon>Tracheophyta</taxon>
        <taxon>Spermatophyta</taxon>
        <taxon>Magnoliopsida</taxon>
        <taxon>eudicotyledons</taxon>
        <taxon>Gunneridae</taxon>
        <taxon>Pentapetalae</taxon>
        <taxon>asterids</taxon>
        <taxon>Ericales</taxon>
        <taxon>Theaceae</taxon>
        <taxon>Camellia</taxon>
    </lineage>
</organism>
<sequence length="71" mass="8056">MKPVTPCKIALVVVFLFLFNSIVIEDIYGADEAPNHFSYGNFEAVEDGTFEEGDLIMEDYTRSQKKTPIHN</sequence>
<evidence type="ECO:0000313" key="2">
    <source>
        <dbReference type="Proteomes" id="UP001060215"/>
    </source>
</evidence>
<dbReference type="EMBL" id="CM045766">
    <property type="protein sequence ID" value="KAI8004292.1"/>
    <property type="molecule type" value="Genomic_DNA"/>
</dbReference>
<protein>
    <submittedName>
        <fullName evidence="1">Uncharacterized protein</fullName>
    </submittedName>
</protein>
<comment type="caution">
    <text evidence="1">The sequence shown here is derived from an EMBL/GenBank/DDBJ whole genome shotgun (WGS) entry which is preliminary data.</text>
</comment>
<proteinExistence type="predicted"/>
<gene>
    <name evidence="1" type="ORF">LOK49_LG08G01218</name>
</gene>
<accession>A0ACC0GSR1</accession>
<name>A0ACC0GSR1_9ERIC</name>
<dbReference type="Proteomes" id="UP001060215">
    <property type="component" value="Chromosome 9"/>
</dbReference>
<keyword evidence="2" id="KW-1185">Reference proteome</keyword>
<reference evidence="1 2" key="1">
    <citation type="journal article" date="2022" name="Plant J.">
        <title>Chromosome-level genome of Camellia lanceoleosa provides a valuable resource for understanding genome evolution and self-incompatibility.</title>
        <authorList>
            <person name="Gong W."/>
            <person name="Xiao S."/>
            <person name="Wang L."/>
            <person name="Liao Z."/>
            <person name="Chang Y."/>
            <person name="Mo W."/>
            <person name="Hu G."/>
            <person name="Li W."/>
            <person name="Zhao G."/>
            <person name="Zhu H."/>
            <person name="Hu X."/>
            <person name="Ji K."/>
            <person name="Xiang X."/>
            <person name="Song Q."/>
            <person name="Yuan D."/>
            <person name="Jin S."/>
            <person name="Zhang L."/>
        </authorList>
    </citation>
    <scope>NUCLEOTIDE SEQUENCE [LARGE SCALE GENOMIC DNA]</scope>
    <source>
        <strain evidence="1">SQ_2022a</strain>
    </source>
</reference>